<dbReference type="Gene3D" id="1.10.10.60">
    <property type="entry name" value="Homeodomain-like"/>
    <property type="match status" value="1"/>
</dbReference>
<dbReference type="GO" id="GO:0043565">
    <property type="term" value="F:sequence-specific DNA binding"/>
    <property type="evidence" value="ECO:0007669"/>
    <property type="project" value="InterPro"/>
</dbReference>
<dbReference type="InterPro" id="IPR018060">
    <property type="entry name" value="HTH_AraC"/>
</dbReference>
<dbReference type="PANTHER" id="PTHR43280">
    <property type="entry name" value="ARAC-FAMILY TRANSCRIPTIONAL REGULATOR"/>
    <property type="match status" value="1"/>
</dbReference>
<accession>A0A4S2FKX0</accession>
<feature type="domain" description="HTH araC/xylS-type" evidence="4">
    <location>
        <begin position="9"/>
        <end position="83"/>
    </location>
</feature>
<dbReference type="Proteomes" id="UP000310760">
    <property type="component" value="Unassembled WGS sequence"/>
</dbReference>
<dbReference type="EMBL" id="SRYJ01000027">
    <property type="protein sequence ID" value="TGY69552.1"/>
    <property type="molecule type" value="Genomic_DNA"/>
</dbReference>
<keyword evidence="3" id="KW-0804">Transcription</keyword>
<evidence type="ECO:0000256" key="2">
    <source>
        <dbReference type="ARBA" id="ARBA00023125"/>
    </source>
</evidence>
<dbReference type="PANTHER" id="PTHR43280:SF29">
    <property type="entry name" value="ARAC-FAMILY TRANSCRIPTIONAL REGULATOR"/>
    <property type="match status" value="1"/>
</dbReference>
<dbReference type="SMART" id="SM00342">
    <property type="entry name" value="HTH_ARAC"/>
    <property type="match status" value="1"/>
</dbReference>
<name>A0A4S2FKX0_9BACT</name>
<proteinExistence type="predicted"/>
<evidence type="ECO:0000313" key="5">
    <source>
        <dbReference type="EMBL" id="TGY69552.1"/>
    </source>
</evidence>
<reference evidence="5 6" key="1">
    <citation type="submission" date="2019-04" db="EMBL/GenBank/DDBJ databases">
        <title>Microbes associate with the intestines of laboratory mice.</title>
        <authorList>
            <person name="Navarre W."/>
            <person name="Wong E."/>
            <person name="Huang K."/>
            <person name="Tropini C."/>
            <person name="Ng K."/>
            <person name="Yu B."/>
        </authorList>
    </citation>
    <scope>NUCLEOTIDE SEQUENCE [LARGE SCALE GENOMIC DNA]</scope>
    <source>
        <strain evidence="5 6">NM22_B1</strain>
    </source>
</reference>
<dbReference type="SUPFAM" id="SSF46689">
    <property type="entry name" value="Homeodomain-like"/>
    <property type="match status" value="1"/>
</dbReference>
<dbReference type="InterPro" id="IPR009057">
    <property type="entry name" value="Homeodomain-like_sf"/>
</dbReference>
<keyword evidence="2" id="KW-0238">DNA-binding</keyword>
<sequence>MQYARFVSGTNTTYLSNTVNNYFGCNFKGLINSYRVARAKELLEGDECPVSELFSRCGFASKSVFYVAFGKMVGMTPLQYISQSRNPFVVQRN</sequence>
<dbReference type="GO" id="GO:0003700">
    <property type="term" value="F:DNA-binding transcription factor activity"/>
    <property type="evidence" value="ECO:0007669"/>
    <property type="project" value="InterPro"/>
</dbReference>
<keyword evidence="1" id="KW-0805">Transcription regulation</keyword>
<evidence type="ECO:0000256" key="1">
    <source>
        <dbReference type="ARBA" id="ARBA00023015"/>
    </source>
</evidence>
<protein>
    <submittedName>
        <fullName evidence="5">AraC family transcriptional regulator</fullName>
    </submittedName>
</protein>
<evidence type="ECO:0000313" key="6">
    <source>
        <dbReference type="Proteomes" id="UP000310760"/>
    </source>
</evidence>
<evidence type="ECO:0000259" key="4">
    <source>
        <dbReference type="PROSITE" id="PS01124"/>
    </source>
</evidence>
<evidence type="ECO:0000256" key="3">
    <source>
        <dbReference type="ARBA" id="ARBA00023163"/>
    </source>
</evidence>
<comment type="caution">
    <text evidence="5">The sequence shown here is derived from an EMBL/GenBank/DDBJ whole genome shotgun (WGS) entry which is preliminary data.</text>
</comment>
<dbReference type="PROSITE" id="PS01124">
    <property type="entry name" value="HTH_ARAC_FAMILY_2"/>
    <property type="match status" value="1"/>
</dbReference>
<dbReference type="Pfam" id="PF12833">
    <property type="entry name" value="HTH_18"/>
    <property type="match status" value="1"/>
</dbReference>
<gene>
    <name evidence="5" type="ORF">E5339_12715</name>
</gene>
<dbReference type="AlphaFoldDB" id="A0A4S2FKX0"/>
<organism evidence="5 6">
    <name type="scientific">Phocaeicola sartorii</name>
    <dbReference type="NCBI Taxonomy" id="671267"/>
    <lineage>
        <taxon>Bacteria</taxon>
        <taxon>Pseudomonadati</taxon>
        <taxon>Bacteroidota</taxon>
        <taxon>Bacteroidia</taxon>
        <taxon>Bacteroidales</taxon>
        <taxon>Bacteroidaceae</taxon>
        <taxon>Phocaeicola</taxon>
    </lineage>
</organism>